<dbReference type="Pfam" id="PF05257">
    <property type="entry name" value="CHAP"/>
    <property type="match status" value="1"/>
</dbReference>
<evidence type="ECO:0000313" key="3">
    <source>
        <dbReference type="EMBL" id="NMJ43148.1"/>
    </source>
</evidence>
<dbReference type="Gene3D" id="3.90.1720.10">
    <property type="entry name" value="endopeptidase domain like (from Nostoc punctiforme)"/>
    <property type="match status" value="1"/>
</dbReference>
<feature type="chain" id="PRO_5033042223" evidence="1">
    <location>
        <begin position="16"/>
        <end position="170"/>
    </location>
</feature>
<protein>
    <submittedName>
        <fullName evidence="3">CHAP domain-containing protein</fullName>
    </submittedName>
</protein>
<accession>A0A848EIC7</accession>
<feature type="domain" description="Peptidase C51" evidence="2">
    <location>
        <begin position="14"/>
        <end position="140"/>
    </location>
</feature>
<feature type="signal peptide" evidence="1">
    <location>
        <begin position="1"/>
        <end position="15"/>
    </location>
</feature>
<dbReference type="InterPro" id="IPR038765">
    <property type="entry name" value="Papain-like_cys_pep_sf"/>
</dbReference>
<dbReference type="RefSeq" id="WP_170055376.1">
    <property type="nucleotide sequence ID" value="NZ_JABBKX010000007.1"/>
</dbReference>
<dbReference type="SUPFAM" id="SSF54001">
    <property type="entry name" value="Cysteine proteinases"/>
    <property type="match status" value="1"/>
</dbReference>
<dbReference type="PROSITE" id="PS51257">
    <property type="entry name" value="PROKAR_LIPOPROTEIN"/>
    <property type="match status" value="1"/>
</dbReference>
<dbReference type="EMBL" id="JABBKX010000007">
    <property type="protein sequence ID" value="NMJ43148.1"/>
    <property type="molecule type" value="Genomic_DNA"/>
</dbReference>
<name>A0A848EIC7_9PROT</name>
<keyword evidence="4" id="KW-1185">Reference proteome</keyword>
<organism evidence="3 4">
    <name type="scientific">Neoroseomonas marina</name>
    <dbReference type="NCBI Taxonomy" id="1232220"/>
    <lineage>
        <taxon>Bacteria</taxon>
        <taxon>Pseudomonadati</taxon>
        <taxon>Pseudomonadota</taxon>
        <taxon>Alphaproteobacteria</taxon>
        <taxon>Acetobacterales</taxon>
        <taxon>Acetobacteraceae</taxon>
        <taxon>Neoroseomonas</taxon>
    </lineage>
</organism>
<evidence type="ECO:0000259" key="2">
    <source>
        <dbReference type="PROSITE" id="PS50911"/>
    </source>
</evidence>
<dbReference type="PROSITE" id="PS50911">
    <property type="entry name" value="CHAP"/>
    <property type="match status" value="1"/>
</dbReference>
<proteinExistence type="predicted"/>
<evidence type="ECO:0000256" key="1">
    <source>
        <dbReference type="SAM" id="SignalP"/>
    </source>
</evidence>
<comment type="caution">
    <text evidence="3">The sequence shown here is derived from an EMBL/GenBank/DDBJ whole genome shotgun (WGS) entry which is preliminary data.</text>
</comment>
<dbReference type="Proteomes" id="UP000548582">
    <property type="component" value="Unassembled WGS sequence"/>
</dbReference>
<sequence length="170" mass="18539">MLRMIAMLVVALSLAACGSSRTTGPHSGVPGYAGGDTSCVPYARARSGIDLQGDAWQWWDAAASSGRYDRSRSPRVGAVLVFMRTSRNRTGHLSVVTRVVSSREIRVDHANWASGRNRGRIARDQPIVDVSPNNDWSLVRVWYPPSNALGQTNFPTYGFIHGGRLVADAR</sequence>
<dbReference type="AlphaFoldDB" id="A0A848EIC7"/>
<reference evidence="3 4" key="1">
    <citation type="submission" date="2020-03" db="EMBL/GenBank/DDBJ databases">
        <authorList>
            <person name="Sun Q."/>
        </authorList>
    </citation>
    <scope>NUCLEOTIDE SEQUENCE [LARGE SCALE GENOMIC DNA]</scope>
    <source>
        <strain evidence="3 4">JC162</strain>
    </source>
</reference>
<evidence type="ECO:0000313" key="4">
    <source>
        <dbReference type="Proteomes" id="UP000548582"/>
    </source>
</evidence>
<gene>
    <name evidence="3" type="ORF">GWK16_18010</name>
</gene>
<dbReference type="InterPro" id="IPR007921">
    <property type="entry name" value="CHAP_dom"/>
</dbReference>
<keyword evidence="1" id="KW-0732">Signal</keyword>